<evidence type="ECO:0000256" key="9">
    <source>
        <dbReference type="RuleBase" id="RU000461"/>
    </source>
</evidence>
<dbReference type="PRINTS" id="PR00385">
    <property type="entry name" value="P450"/>
</dbReference>
<dbReference type="EMBL" id="AF513500">
    <property type="protein sequence ID" value="AAN38721.1"/>
    <property type="molecule type" value="Genomic_DNA"/>
</dbReference>
<dbReference type="Gene3D" id="1.10.630.10">
    <property type="entry name" value="Cytochrome P450"/>
    <property type="match status" value="1"/>
</dbReference>
<name>Q8GNK8_9MYCO</name>
<dbReference type="Pfam" id="PF00067">
    <property type="entry name" value="p450"/>
    <property type="match status" value="1"/>
</dbReference>
<protein>
    <submittedName>
        <fullName evidence="10">Cytochrome p450</fullName>
    </submittedName>
</protein>
<dbReference type="InterPro" id="IPR036396">
    <property type="entry name" value="Cyt_P450_sf"/>
</dbReference>
<dbReference type="InterPro" id="IPR002403">
    <property type="entry name" value="Cyt_P450_E_grp-IV"/>
</dbReference>
<keyword evidence="4 8" id="KW-0479">Metal-binding</keyword>
<comment type="cofactor">
    <cofactor evidence="1 8">
        <name>heme</name>
        <dbReference type="ChEBI" id="CHEBI:30413"/>
    </cofactor>
</comment>
<keyword evidence="7 9" id="KW-0503">Monooxygenase</keyword>
<reference evidence="10" key="1">
    <citation type="journal article" date="2002" name="Microbiology">
        <title>A polymorphic region in Mycobacterium abscessus contains a novel insertion sequence element.</title>
        <authorList>
            <person name="Howard S.T."/>
            <person name="Byrd T.F."/>
            <person name="Lyons C.R."/>
        </authorList>
    </citation>
    <scope>NUCLEOTIDE SEQUENCE</scope>
    <source>
        <strain evidence="10">390R</strain>
    </source>
</reference>
<dbReference type="GO" id="GO:0005506">
    <property type="term" value="F:iron ion binding"/>
    <property type="evidence" value="ECO:0007669"/>
    <property type="project" value="InterPro"/>
</dbReference>
<evidence type="ECO:0000256" key="5">
    <source>
        <dbReference type="ARBA" id="ARBA00023002"/>
    </source>
</evidence>
<dbReference type="PRINTS" id="PR00465">
    <property type="entry name" value="EP450IV"/>
</dbReference>
<feature type="binding site" description="axial binding residue" evidence="8">
    <location>
        <position position="446"/>
    </location>
    <ligand>
        <name>heme</name>
        <dbReference type="ChEBI" id="CHEBI:30413"/>
    </ligand>
    <ligandPart>
        <name>Fe</name>
        <dbReference type="ChEBI" id="CHEBI:18248"/>
    </ligandPart>
</feature>
<evidence type="ECO:0000313" key="10">
    <source>
        <dbReference type="EMBL" id="AAN38721.1"/>
    </source>
</evidence>
<evidence type="ECO:0000256" key="8">
    <source>
        <dbReference type="PIRSR" id="PIRSR602403-1"/>
    </source>
</evidence>
<keyword evidence="6 8" id="KW-0408">Iron</keyword>
<proteinExistence type="inferred from homology"/>
<keyword evidence="5 9" id="KW-0560">Oxidoreductase</keyword>
<keyword evidence="3 8" id="KW-0349">Heme</keyword>
<dbReference type="PANTHER" id="PTHR24286:SF24">
    <property type="entry name" value="LANOSTEROL 14-ALPHA DEMETHYLASE"/>
    <property type="match status" value="1"/>
</dbReference>
<dbReference type="PANTHER" id="PTHR24286">
    <property type="entry name" value="CYTOCHROME P450 26"/>
    <property type="match status" value="1"/>
</dbReference>
<dbReference type="InterPro" id="IPR017972">
    <property type="entry name" value="Cyt_P450_CS"/>
</dbReference>
<gene>
    <name evidence="10" type="primary">ORF R12</name>
</gene>
<dbReference type="SMR" id="Q8GNK8"/>
<evidence type="ECO:0000256" key="1">
    <source>
        <dbReference type="ARBA" id="ARBA00001971"/>
    </source>
</evidence>
<dbReference type="CDD" id="cd11045">
    <property type="entry name" value="CYP136-like"/>
    <property type="match status" value="1"/>
</dbReference>
<accession>Q8GNK8</accession>
<sequence length="498" mass="55861">MDAVEAAQRPGGTMTNHLLAPAHHVKERLSSVIMVPAPHAVDDRWRRWSRDWPVRELAPAPAGSGLKAVRGDAGLPFVGHTLDYIRFGSDFSRERYDRLGSVSWMGAFGTKMVVIAGPDATREAFTSEAKAFSQDGWSFLIDAFFHRGLMLMSFDEHLMHRRIMQEAFTRPRLTGYVEQVTPCVRSAVPAWPVGPSVRIYPLLKELTLDIATDVFMGGRGKDESDAVNKAFVATVRAASSLVRAPLPGTRFRAGVQGRRVLEDYFFRHLPAARAGETEDLFAALCQATTEDGERFSDEDVVNHMIFLMMAAHDTSTITTTAVTYFLAKYPQWQEAAAAEAAAIGDGLPDIEALEKMTVIDRVIKEALRLLAPVPLVMRKTVRDVAIDGYHIPSNTLCAITPAVNHFDRTIWNDPERFDPSRFDEPRREDQHHRFAWVPFGGGAHKCIGMQFGTLEVKAILHRMLRSFTWKVPENYHVRWDNTSLPIPVDGLPLEMKRR</sequence>
<dbReference type="SUPFAM" id="SSF48264">
    <property type="entry name" value="Cytochrome P450"/>
    <property type="match status" value="1"/>
</dbReference>
<organism evidence="10">
    <name type="scientific">Mycobacteroides abscessus</name>
    <dbReference type="NCBI Taxonomy" id="36809"/>
    <lineage>
        <taxon>Bacteria</taxon>
        <taxon>Bacillati</taxon>
        <taxon>Actinomycetota</taxon>
        <taxon>Actinomycetes</taxon>
        <taxon>Mycobacteriales</taxon>
        <taxon>Mycobacteriaceae</taxon>
        <taxon>Mycobacteroides</taxon>
    </lineage>
</organism>
<comment type="similarity">
    <text evidence="2 9">Belongs to the cytochrome P450 family.</text>
</comment>
<evidence type="ECO:0000256" key="2">
    <source>
        <dbReference type="ARBA" id="ARBA00010617"/>
    </source>
</evidence>
<dbReference type="AlphaFoldDB" id="Q8GNK8"/>
<dbReference type="PROSITE" id="PS00086">
    <property type="entry name" value="CYTOCHROME_P450"/>
    <property type="match status" value="1"/>
</dbReference>
<dbReference type="GO" id="GO:0016705">
    <property type="term" value="F:oxidoreductase activity, acting on paired donors, with incorporation or reduction of molecular oxygen"/>
    <property type="evidence" value="ECO:0007669"/>
    <property type="project" value="InterPro"/>
</dbReference>
<dbReference type="InterPro" id="IPR001128">
    <property type="entry name" value="Cyt_P450"/>
</dbReference>
<dbReference type="GO" id="GO:0016125">
    <property type="term" value="P:sterol metabolic process"/>
    <property type="evidence" value="ECO:0007669"/>
    <property type="project" value="TreeGrafter"/>
</dbReference>
<dbReference type="GO" id="GO:0020037">
    <property type="term" value="F:heme binding"/>
    <property type="evidence" value="ECO:0007669"/>
    <property type="project" value="InterPro"/>
</dbReference>
<evidence type="ECO:0000256" key="7">
    <source>
        <dbReference type="ARBA" id="ARBA00023033"/>
    </source>
</evidence>
<evidence type="ECO:0000256" key="3">
    <source>
        <dbReference type="ARBA" id="ARBA00022617"/>
    </source>
</evidence>
<evidence type="ECO:0000256" key="4">
    <source>
        <dbReference type="ARBA" id="ARBA00022723"/>
    </source>
</evidence>
<dbReference type="GO" id="GO:0004497">
    <property type="term" value="F:monooxygenase activity"/>
    <property type="evidence" value="ECO:0007669"/>
    <property type="project" value="UniProtKB-KW"/>
</dbReference>
<evidence type="ECO:0000256" key="6">
    <source>
        <dbReference type="ARBA" id="ARBA00023004"/>
    </source>
</evidence>